<accession>A0A6P6TJS1</accession>
<gene>
    <name evidence="3" type="primary">LOC113702021</name>
</gene>
<keyword evidence="2" id="KW-1185">Reference proteome</keyword>
<organism evidence="2 3">
    <name type="scientific">Coffea arabica</name>
    <name type="common">Arabian coffee</name>
    <dbReference type="NCBI Taxonomy" id="13443"/>
    <lineage>
        <taxon>Eukaryota</taxon>
        <taxon>Viridiplantae</taxon>
        <taxon>Streptophyta</taxon>
        <taxon>Embryophyta</taxon>
        <taxon>Tracheophyta</taxon>
        <taxon>Spermatophyta</taxon>
        <taxon>Magnoliopsida</taxon>
        <taxon>eudicotyledons</taxon>
        <taxon>Gunneridae</taxon>
        <taxon>Pentapetalae</taxon>
        <taxon>asterids</taxon>
        <taxon>lamiids</taxon>
        <taxon>Gentianales</taxon>
        <taxon>Rubiaceae</taxon>
        <taxon>Ixoroideae</taxon>
        <taxon>Gardenieae complex</taxon>
        <taxon>Bertiereae - Coffeeae clade</taxon>
        <taxon>Coffeeae</taxon>
        <taxon>Coffea</taxon>
    </lineage>
</organism>
<evidence type="ECO:0000313" key="3">
    <source>
        <dbReference type="RefSeq" id="XP_027078759.1"/>
    </source>
</evidence>
<feature type="coiled-coil region" evidence="1">
    <location>
        <begin position="257"/>
        <end position="291"/>
    </location>
</feature>
<protein>
    <recommendedName>
        <fullName evidence="4">Protein BPS1, chloroplastic-like</fullName>
    </recommendedName>
</protein>
<reference evidence="3" key="2">
    <citation type="submission" date="2025-08" db="UniProtKB">
        <authorList>
            <consortium name="RefSeq"/>
        </authorList>
    </citation>
    <scope>IDENTIFICATION</scope>
    <source>
        <tissue evidence="3">Leaves</tissue>
    </source>
</reference>
<dbReference type="GeneID" id="113702021"/>
<evidence type="ECO:0000313" key="2">
    <source>
        <dbReference type="Proteomes" id="UP001652660"/>
    </source>
</evidence>
<dbReference type="Pfam" id="PF03087">
    <property type="entry name" value="BPS1"/>
    <property type="match status" value="1"/>
</dbReference>
<reference evidence="2" key="1">
    <citation type="journal article" date="2025" name="Foods">
        <title>Unveiling the Microbial Signatures of Arabica Coffee Cherries: Insights into Ripeness Specific Diversity, Functional Traits, and Implications for Quality and Safety.</title>
        <authorList>
            <consortium name="RefSeq"/>
            <person name="Tenea G.N."/>
            <person name="Cifuentes V."/>
            <person name="Reyes P."/>
            <person name="Cevallos-Vallejos M."/>
        </authorList>
    </citation>
    <scope>NUCLEOTIDE SEQUENCE [LARGE SCALE GENOMIC DNA]</scope>
</reference>
<dbReference type="InterPro" id="IPR004320">
    <property type="entry name" value="BPS1_pln"/>
</dbReference>
<dbReference type="PANTHER" id="PTHR33070:SF116">
    <property type="entry name" value="DUF241 DOMAIN PROTEIN"/>
    <property type="match status" value="1"/>
</dbReference>
<dbReference type="RefSeq" id="XP_027078759.1">
    <property type="nucleotide sequence ID" value="XM_027222958.1"/>
</dbReference>
<dbReference type="OrthoDB" id="1701699at2759"/>
<dbReference type="Proteomes" id="UP001652660">
    <property type="component" value="Chromosome 7e"/>
</dbReference>
<keyword evidence="1" id="KW-0175">Coiled coil</keyword>
<dbReference type="PANTHER" id="PTHR33070">
    <property type="entry name" value="OS06G0725500 PROTEIN"/>
    <property type="match status" value="1"/>
</dbReference>
<evidence type="ECO:0008006" key="4">
    <source>
        <dbReference type="Google" id="ProtNLM"/>
    </source>
</evidence>
<name>A0A6P6TJS1_COFAR</name>
<proteinExistence type="predicted"/>
<evidence type="ECO:0000256" key="1">
    <source>
        <dbReference type="SAM" id="Coils"/>
    </source>
</evidence>
<dbReference type="GO" id="GO:0048367">
    <property type="term" value="P:shoot system development"/>
    <property type="evidence" value="ECO:0007669"/>
    <property type="project" value="InterPro"/>
</dbReference>
<sequence>MAAFNPKSKNHYRVRSVSLPTRSHPSTIRIEQAVNKLKTWETSSSSFSKADKICLSLSGLKELHEGIEELLALPLSQQALSQHQQDHMVNELVEESVRYIDVCSNARDTVMQMKEGIKGLQSSLRRSKLRELRTETDVASFMCSRKSLQKEISRSLAKLKHVDNKMVPLHLSNSEDDQLSIVLRALTEASLLNISTFSSLLLFLSVPVMKLKPTRWTLVSNFIYKGGLACEGERNNLNELEDVDIALGNLLIDDSCKDDGTERIESAQRKLEALETILESLENGLELLFRHLIRTRVSLLNILSAGTS</sequence>
<dbReference type="AlphaFoldDB" id="A0A6P6TJS1"/>
<dbReference type="GO" id="GO:0048364">
    <property type="term" value="P:root development"/>
    <property type="evidence" value="ECO:0007669"/>
    <property type="project" value="InterPro"/>
</dbReference>